<proteinExistence type="predicted"/>
<dbReference type="Proteomes" id="UP001213799">
    <property type="component" value="Unassembled WGS sequence"/>
</dbReference>
<evidence type="ECO:0008006" key="3">
    <source>
        <dbReference type="Google" id="ProtNLM"/>
    </source>
</evidence>
<dbReference type="EMBL" id="JAQJAE010000002">
    <property type="protein sequence ID" value="KAJ5607252.1"/>
    <property type="molecule type" value="Genomic_DNA"/>
</dbReference>
<organism evidence="1 2">
    <name type="scientific">Penicillium hordei</name>
    <dbReference type="NCBI Taxonomy" id="40994"/>
    <lineage>
        <taxon>Eukaryota</taxon>
        <taxon>Fungi</taxon>
        <taxon>Dikarya</taxon>
        <taxon>Ascomycota</taxon>
        <taxon>Pezizomycotina</taxon>
        <taxon>Eurotiomycetes</taxon>
        <taxon>Eurotiomycetidae</taxon>
        <taxon>Eurotiales</taxon>
        <taxon>Aspergillaceae</taxon>
        <taxon>Penicillium</taxon>
    </lineage>
</organism>
<name>A0AAD6EBI2_9EURO</name>
<keyword evidence="2" id="KW-1185">Reference proteome</keyword>
<dbReference type="GeneID" id="81585171"/>
<accession>A0AAD6EBI2</accession>
<dbReference type="AlphaFoldDB" id="A0AAD6EBI2"/>
<comment type="caution">
    <text evidence="1">The sequence shown here is derived from an EMBL/GenBank/DDBJ whole genome shotgun (WGS) entry which is preliminary data.</text>
</comment>
<sequence length="296" mass="34197">MNPKISPIMKGKLMYFDEVAWDKSDDELSTWETSLLTSGSRRRIATLIKTHRQSVADKLFPPQKGSFNMIIRLHFIDGASAISVMRFLQRNTGIRIPHIFHHGSSAESPLGLGPFIIMEYINHNADLVDALNIPGIPDEERPVIDPYIDEDRLRSVYTLLMRPRWSLCIVRRAGCCLNGQNGLDDWEQVYENRLEVFLQELRMREDVDIWRGFIGEENRLSGHMRESWDNGGFWVSYAARRSWAFDVIYWAKVDRRFFGEGSLGDRIGLLTVEERDRMEGFVQRKLAEKEEGGLGS</sequence>
<reference evidence="1" key="2">
    <citation type="submission" date="2023-01" db="EMBL/GenBank/DDBJ databases">
        <authorList>
            <person name="Petersen C."/>
        </authorList>
    </citation>
    <scope>NUCLEOTIDE SEQUENCE</scope>
    <source>
        <strain evidence="1">IBT 12815</strain>
    </source>
</reference>
<dbReference type="RefSeq" id="XP_056754677.1">
    <property type="nucleotide sequence ID" value="XM_056894929.1"/>
</dbReference>
<gene>
    <name evidence="1" type="ORF">N7537_003871</name>
</gene>
<reference evidence="1" key="1">
    <citation type="journal article" date="2023" name="IMA Fungus">
        <title>Comparative genomic study of the Penicillium genus elucidates a diverse pangenome and 15 lateral gene transfer events.</title>
        <authorList>
            <person name="Petersen C."/>
            <person name="Sorensen T."/>
            <person name="Nielsen M.R."/>
            <person name="Sondergaard T.E."/>
            <person name="Sorensen J.L."/>
            <person name="Fitzpatrick D.A."/>
            <person name="Frisvad J.C."/>
            <person name="Nielsen K.L."/>
        </authorList>
    </citation>
    <scope>NUCLEOTIDE SEQUENCE</scope>
    <source>
        <strain evidence="1">IBT 12815</strain>
    </source>
</reference>
<evidence type="ECO:0000313" key="2">
    <source>
        <dbReference type="Proteomes" id="UP001213799"/>
    </source>
</evidence>
<protein>
    <recommendedName>
        <fullName evidence="3">Aminoglycoside phosphotransferase domain-containing protein</fullName>
    </recommendedName>
</protein>
<evidence type="ECO:0000313" key="1">
    <source>
        <dbReference type="EMBL" id="KAJ5607252.1"/>
    </source>
</evidence>